<comment type="caution">
    <text evidence="1">The sequence shown here is derived from an EMBL/GenBank/DDBJ whole genome shotgun (WGS) entry which is preliminary data.</text>
</comment>
<evidence type="ECO:0000313" key="1">
    <source>
        <dbReference type="EMBL" id="PNX86860.1"/>
    </source>
</evidence>
<accession>A0A2K3M7W1</accession>
<reference evidence="1 2" key="1">
    <citation type="journal article" date="2014" name="Am. J. Bot.">
        <title>Genome assembly and annotation for red clover (Trifolium pratense; Fabaceae).</title>
        <authorList>
            <person name="Istvanek J."/>
            <person name="Jaros M."/>
            <person name="Krenek A."/>
            <person name="Repkova J."/>
        </authorList>
    </citation>
    <scope>NUCLEOTIDE SEQUENCE [LARGE SCALE GENOMIC DNA]</scope>
    <source>
        <strain evidence="2">cv. Tatra</strain>
        <tissue evidence="1">Young leaves</tissue>
    </source>
</reference>
<evidence type="ECO:0000313" key="2">
    <source>
        <dbReference type="Proteomes" id="UP000236291"/>
    </source>
</evidence>
<dbReference type="InterPro" id="IPR012337">
    <property type="entry name" value="RNaseH-like_sf"/>
</dbReference>
<protein>
    <submittedName>
        <fullName evidence="1">Uncharacterized protein</fullName>
    </submittedName>
</protein>
<proteinExistence type="predicted"/>
<dbReference type="EMBL" id="ASHM01052330">
    <property type="protein sequence ID" value="PNX86860.1"/>
    <property type="molecule type" value="Genomic_DNA"/>
</dbReference>
<name>A0A2K3M7W1_TRIPR</name>
<gene>
    <name evidence="1" type="ORF">L195_g042943</name>
</gene>
<dbReference type="Proteomes" id="UP000236291">
    <property type="component" value="Unassembled WGS sequence"/>
</dbReference>
<feature type="non-terminal residue" evidence="1">
    <location>
        <position position="1"/>
    </location>
</feature>
<sequence length="119" mass="13794">AKLQHGSVLYTEFMGMIIAPENTSIHCWNNIWLESDCKVALSAITNMDIVPWTLRNRWSNCFSLGLNISTSREGNSCVDKLANHGHRLLSLTWWDLLPICVRSEFLKDKMRLPSYRFHK</sequence>
<dbReference type="SUPFAM" id="SSF53098">
    <property type="entry name" value="Ribonuclease H-like"/>
    <property type="match status" value="1"/>
</dbReference>
<dbReference type="AlphaFoldDB" id="A0A2K3M7W1"/>
<reference evidence="1 2" key="2">
    <citation type="journal article" date="2017" name="Front. Plant Sci.">
        <title>Gene Classification and Mining of Molecular Markers Useful in Red Clover (Trifolium pratense) Breeding.</title>
        <authorList>
            <person name="Istvanek J."/>
            <person name="Dluhosova J."/>
            <person name="Dluhos P."/>
            <person name="Patkova L."/>
            <person name="Nedelnik J."/>
            <person name="Repkova J."/>
        </authorList>
    </citation>
    <scope>NUCLEOTIDE SEQUENCE [LARGE SCALE GENOMIC DNA]</scope>
    <source>
        <strain evidence="2">cv. Tatra</strain>
        <tissue evidence="1">Young leaves</tissue>
    </source>
</reference>
<organism evidence="1 2">
    <name type="scientific">Trifolium pratense</name>
    <name type="common">Red clover</name>
    <dbReference type="NCBI Taxonomy" id="57577"/>
    <lineage>
        <taxon>Eukaryota</taxon>
        <taxon>Viridiplantae</taxon>
        <taxon>Streptophyta</taxon>
        <taxon>Embryophyta</taxon>
        <taxon>Tracheophyta</taxon>
        <taxon>Spermatophyta</taxon>
        <taxon>Magnoliopsida</taxon>
        <taxon>eudicotyledons</taxon>
        <taxon>Gunneridae</taxon>
        <taxon>Pentapetalae</taxon>
        <taxon>rosids</taxon>
        <taxon>fabids</taxon>
        <taxon>Fabales</taxon>
        <taxon>Fabaceae</taxon>
        <taxon>Papilionoideae</taxon>
        <taxon>50 kb inversion clade</taxon>
        <taxon>NPAAA clade</taxon>
        <taxon>Hologalegina</taxon>
        <taxon>IRL clade</taxon>
        <taxon>Trifolieae</taxon>
        <taxon>Trifolium</taxon>
    </lineage>
</organism>